<dbReference type="InterPro" id="IPR002933">
    <property type="entry name" value="Peptidase_M20"/>
</dbReference>
<dbReference type="InterPro" id="IPR010158">
    <property type="entry name" value="Amidase_Cbmase"/>
</dbReference>
<accession>A0AA48HKP1</accession>
<protein>
    <submittedName>
        <fullName evidence="10">Zn-dependent hydrolase</fullName>
    </submittedName>
</protein>
<dbReference type="NCBIfam" id="TIGR01879">
    <property type="entry name" value="hydantase"/>
    <property type="match status" value="1"/>
</dbReference>
<dbReference type="Proteomes" id="UP001333710">
    <property type="component" value="Chromosome"/>
</dbReference>
<dbReference type="Gene3D" id="3.30.70.360">
    <property type="match status" value="1"/>
</dbReference>
<feature type="binding site" evidence="7">
    <location>
        <position position="94"/>
    </location>
    <ligand>
        <name>Zn(2+)</name>
        <dbReference type="ChEBI" id="CHEBI:29105"/>
        <label>1</label>
    </ligand>
</feature>
<feature type="binding site" evidence="8">
    <location>
        <position position="229"/>
    </location>
    <ligand>
        <name>allantoate</name>
        <dbReference type="ChEBI" id="CHEBI:17536"/>
    </ligand>
</feature>
<name>A0AA48HKP1_9ALTE</name>
<feature type="binding site" evidence="8">
    <location>
        <position position="300"/>
    </location>
    <ligand>
        <name>allantoate</name>
        <dbReference type="ChEBI" id="CHEBI:17536"/>
    </ligand>
</feature>
<feature type="binding site" evidence="7">
    <location>
        <position position="105"/>
    </location>
    <ligand>
        <name>Zn(2+)</name>
        <dbReference type="ChEBI" id="CHEBI:29105"/>
        <label>1</label>
    </ligand>
</feature>
<dbReference type="AlphaFoldDB" id="A0AA48HKP1"/>
<sequence>MPWESTVAPDIKNLDMSDYAQQVFSRCDALALHSQSYEGMDRRYLTPEHSMANLQVAQWMASAGMETWVDQAGNQWGRYAAPDPDAKSFVMGSHIDTVPNGGIYDGILGIILPISLVQYLYDNDIKLPFHLEIVAFGDEEGTRFGTTLLGSRAITGLWQQQWSGLIDAQGVTIEDALKNFGCDINRVNEASRLKDKILGFLETHIEQGPVLEAEHIPVGTVSGIAGAKRFTLKILGEAGHAGTVPMNMRTDALVAAAEMIQAIEEVASELGVVATVGKITNYPNAVNVIPGEVQFTLDIRSEIDSRRDTVIEILQQVLGQVSEKRKVTLEWKMTHSAKAVACDAKLQHLVSNSINAAGYRQISLPSGAGHDAMALADICPVAMLFVRCEKGISHHPAESVLVEDIEAALKVLVNFVVFYQQQLD</sequence>
<gene>
    <name evidence="10" type="ORF">MACH26_20420</name>
</gene>
<dbReference type="EMBL" id="AP027272">
    <property type="protein sequence ID" value="BDX06521.1"/>
    <property type="molecule type" value="Genomic_DNA"/>
</dbReference>
<evidence type="ECO:0000256" key="4">
    <source>
        <dbReference type="ARBA" id="ARBA00022723"/>
    </source>
</evidence>
<feature type="binding site" evidence="7">
    <location>
        <position position="394"/>
    </location>
    <ligand>
        <name>Zn(2+)</name>
        <dbReference type="ChEBI" id="CHEBI:29105"/>
        <label>2</label>
    </ligand>
</feature>
<evidence type="ECO:0000256" key="1">
    <source>
        <dbReference type="ARBA" id="ARBA00001936"/>
    </source>
</evidence>
<evidence type="ECO:0000256" key="6">
    <source>
        <dbReference type="ARBA" id="ARBA00023211"/>
    </source>
</evidence>
<dbReference type="InterPro" id="IPR011650">
    <property type="entry name" value="Peptidase_M20_dimer"/>
</dbReference>
<feature type="binding site" evidence="7">
    <location>
        <position position="204"/>
    </location>
    <ligand>
        <name>Zn(2+)</name>
        <dbReference type="ChEBI" id="CHEBI:29105"/>
        <label>1</label>
    </ligand>
</feature>
<dbReference type="NCBIfam" id="NF006771">
    <property type="entry name" value="PRK09290.1-5"/>
    <property type="match status" value="1"/>
</dbReference>
<feature type="domain" description="Peptidase M20 dimerisation" evidence="9">
    <location>
        <begin position="225"/>
        <end position="323"/>
    </location>
</feature>
<dbReference type="PANTHER" id="PTHR32494">
    <property type="entry name" value="ALLANTOATE DEIMINASE-RELATED"/>
    <property type="match status" value="1"/>
</dbReference>
<dbReference type="Gene3D" id="3.40.630.10">
    <property type="entry name" value="Zn peptidases"/>
    <property type="match status" value="1"/>
</dbReference>
<evidence type="ECO:0000259" key="9">
    <source>
        <dbReference type="Pfam" id="PF07687"/>
    </source>
</evidence>
<evidence type="ECO:0000256" key="8">
    <source>
        <dbReference type="PIRSR" id="PIRSR001235-2"/>
    </source>
</evidence>
<keyword evidence="11" id="KW-1185">Reference proteome</keyword>
<keyword evidence="7" id="KW-0862">Zinc</keyword>
<evidence type="ECO:0000313" key="10">
    <source>
        <dbReference type="EMBL" id="BDX06521.1"/>
    </source>
</evidence>
<dbReference type="SUPFAM" id="SSF55031">
    <property type="entry name" value="Bacterial exopeptidase dimerisation domain"/>
    <property type="match status" value="1"/>
</dbReference>
<dbReference type="InterPro" id="IPR036264">
    <property type="entry name" value="Bact_exopeptidase_dim_dom"/>
</dbReference>
<evidence type="ECO:0000256" key="5">
    <source>
        <dbReference type="ARBA" id="ARBA00022801"/>
    </source>
</evidence>
<dbReference type="KEGG" id="pmaw:MACH26_20420"/>
<keyword evidence="4 7" id="KW-0479">Metal-binding</keyword>
<feature type="binding site" evidence="7">
    <location>
        <position position="105"/>
    </location>
    <ligand>
        <name>Zn(2+)</name>
        <dbReference type="ChEBI" id="CHEBI:29105"/>
        <label>2</label>
    </ligand>
</feature>
<reference evidence="10" key="1">
    <citation type="submission" date="2023-01" db="EMBL/GenBank/DDBJ databases">
        <title>Complete genome sequence of Planctobacterium marinum strain Dej080120_11.</title>
        <authorList>
            <person name="Ueki S."/>
            <person name="Maruyama F."/>
        </authorList>
    </citation>
    <scope>NUCLEOTIDE SEQUENCE</scope>
    <source>
        <strain evidence="10">Dej080120_11</strain>
    </source>
</reference>
<dbReference type="PIRSF" id="PIRSF001235">
    <property type="entry name" value="Amidase_carbamoylase"/>
    <property type="match status" value="1"/>
</dbReference>
<feature type="binding site" evidence="7">
    <location>
        <position position="140"/>
    </location>
    <ligand>
        <name>Zn(2+)</name>
        <dbReference type="ChEBI" id="CHEBI:29105"/>
        <label>2</label>
    </ligand>
</feature>
<dbReference type="CDD" id="cd03884">
    <property type="entry name" value="M20_bAS"/>
    <property type="match status" value="1"/>
</dbReference>
<comment type="cofactor">
    <cofactor evidence="1">
        <name>Mn(2+)</name>
        <dbReference type="ChEBI" id="CHEBI:29035"/>
    </cofactor>
</comment>
<evidence type="ECO:0000256" key="7">
    <source>
        <dbReference type="PIRSR" id="PIRSR001235-1"/>
    </source>
</evidence>
<keyword evidence="5 10" id="KW-0378">Hydrolase</keyword>
<dbReference type="SUPFAM" id="SSF53187">
    <property type="entry name" value="Zn-dependent exopeptidases"/>
    <property type="match status" value="1"/>
</dbReference>
<comment type="cofactor">
    <cofactor evidence="7">
        <name>Zn(2+)</name>
        <dbReference type="ChEBI" id="CHEBI:29105"/>
    </cofactor>
    <text evidence="7">Binds 2 Zn(2+) ions per subunit.</text>
</comment>
<evidence type="ECO:0000256" key="3">
    <source>
        <dbReference type="ARBA" id="ARBA00011738"/>
    </source>
</evidence>
<evidence type="ECO:0000313" key="11">
    <source>
        <dbReference type="Proteomes" id="UP001333710"/>
    </source>
</evidence>
<dbReference type="NCBIfam" id="NF006775">
    <property type="entry name" value="PRK09290.2-5"/>
    <property type="match status" value="1"/>
</dbReference>
<keyword evidence="6" id="KW-0464">Manganese</keyword>
<proteinExistence type="inferred from homology"/>
<feature type="binding site" evidence="8">
    <location>
        <position position="287"/>
    </location>
    <ligand>
        <name>allantoate</name>
        <dbReference type="ChEBI" id="CHEBI:17536"/>
    </ligand>
</feature>
<dbReference type="PANTHER" id="PTHR32494:SF19">
    <property type="entry name" value="ALLANTOATE DEIMINASE-RELATED"/>
    <property type="match status" value="1"/>
</dbReference>
<dbReference type="Pfam" id="PF01546">
    <property type="entry name" value="Peptidase_M20"/>
    <property type="match status" value="1"/>
</dbReference>
<comment type="subunit">
    <text evidence="3">Homodimer.</text>
</comment>
<dbReference type="GO" id="GO:0016813">
    <property type="term" value="F:hydrolase activity, acting on carbon-nitrogen (but not peptide) bonds, in linear amidines"/>
    <property type="evidence" value="ECO:0007669"/>
    <property type="project" value="InterPro"/>
</dbReference>
<comment type="similarity">
    <text evidence="2">Belongs to the peptidase M20 family.</text>
</comment>
<evidence type="ECO:0000256" key="2">
    <source>
        <dbReference type="ARBA" id="ARBA00006153"/>
    </source>
</evidence>
<organism evidence="10 11">
    <name type="scientific">Planctobacterium marinum</name>
    <dbReference type="NCBI Taxonomy" id="1631968"/>
    <lineage>
        <taxon>Bacteria</taxon>
        <taxon>Pseudomonadati</taxon>
        <taxon>Pseudomonadota</taxon>
        <taxon>Gammaproteobacteria</taxon>
        <taxon>Alteromonadales</taxon>
        <taxon>Alteromonadaceae</taxon>
        <taxon>Planctobacterium</taxon>
    </lineage>
</organism>
<dbReference type="GO" id="GO:0046872">
    <property type="term" value="F:metal ion binding"/>
    <property type="evidence" value="ECO:0007669"/>
    <property type="project" value="UniProtKB-KW"/>
</dbReference>
<dbReference type="Pfam" id="PF07687">
    <property type="entry name" value="M20_dimer"/>
    <property type="match status" value="1"/>
</dbReference>